<dbReference type="SUPFAM" id="SSF50630">
    <property type="entry name" value="Acid proteases"/>
    <property type="match status" value="1"/>
</dbReference>
<comment type="caution">
    <text evidence="2">The sequence shown here is derived from an EMBL/GenBank/DDBJ whole genome shotgun (WGS) entry which is preliminary data.</text>
</comment>
<keyword evidence="2" id="KW-0645">Protease</keyword>
<keyword evidence="2" id="KW-0378">Hydrolase</keyword>
<feature type="chain" id="PRO_5039313559" evidence="1">
    <location>
        <begin position="21"/>
        <end position="186"/>
    </location>
</feature>
<evidence type="ECO:0000313" key="3">
    <source>
        <dbReference type="Proteomes" id="UP000824055"/>
    </source>
</evidence>
<feature type="signal peptide" evidence="1">
    <location>
        <begin position="1"/>
        <end position="20"/>
    </location>
</feature>
<evidence type="ECO:0000256" key="1">
    <source>
        <dbReference type="SAM" id="SignalP"/>
    </source>
</evidence>
<dbReference type="InterPro" id="IPR021109">
    <property type="entry name" value="Peptidase_aspartic_dom_sf"/>
</dbReference>
<organism evidence="2 3">
    <name type="scientific">Candidatus Prevotella avicola</name>
    <dbReference type="NCBI Taxonomy" id="2838738"/>
    <lineage>
        <taxon>Bacteria</taxon>
        <taxon>Pseudomonadati</taxon>
        <taxon>Bacteroidota</taxon>
        <taxon>Bacteroidia</taxon>
        <taxon>Bacteroidales</taxon>
        <taxon>Prevotellaceae</taxon>
        <taxon>Prevotella</taxon>
    </lineage>
</organism>
<dbReference type="Proteomes" id="UP000824055">
    <property type="component" value="Unassembled WGS sequence"/>
</dbReference>
<dbReference type="Pfam" id="PF13975">
    <property type="entry name" value="gag-asp_proteas"/>
    <property type="match status" value="1"/>
</dbReference>
<evidence type="ECO:0000313" key="2">
    <source>
        <dbReference type="EMBL" id="HIZ69774.1"/>
    </source>
</evidence>
<gene>
    <name evidence="2" type="ORF">H9966_07845</name>
</gene>
<accession>A0A9D2JXP9</accession>
<dbReference type="GO" id="GO:0006508">
    <property type="term" value="P:proteolysis"/>
    <property type="evidence" value="ECO:0007669"/>
    <property type="project" value="UniProtKB-KW"/>
</dbReference>
<proteinExistence type="predicted"/>
<dbReference type="GO" id="GO:0008233">
    <property type="term" value="F:peptidase activity"/>
    <property type="evidence" value="ECO:0007669"/>
    <property type="project" value="UniProtKB-KW"/>
</dbReference>
<protein>
    <submittedName>
        <fullName evidence="2">Retroviral-like aspartic protease family protein</fullName>
    </submittedName>
</protein>
<dbReference type="AlphaFoldDB" id="A0A9D2JXP9"/>
<sequence>MKCLKYLLCLCAVMLLMSCAGEKKNPVFYDNPPDSETEETSGDYETSDYNNLSDAEIISVPFTEEGGVKFVDVSVNGFGFKMIFDTGCSSTLISVAEANYLYQRGYLTNEDILGVSQSQIADGSIVENMVVNLKEVIIDDQIKCTDVQATVSANNNAPLLLGNEVLDRVAAYAVDNENKTINFKLR</sequence>
<dbReference type="Gene3D" id="2.40.70.10">
    <property type="entry name" value="Acid Proteases"/>
    <property type="match status" value="1"/>
</dbReference>
<dbReference type="PROSITE" id="PS51257">
    <property type="entry name" value="PROKAR_LIPOPROTEIN"/>
    <property type="match status" value="1"/>
</dbReference>
<name>A0A9D2JXP9_9BACT</name>
<reference evidence="2" key="1">
    <citation type="journal article" date="2021" name="PeerJ">
        <title>Extensive microbial diversity within the chicken gut microbiome revealed by metagenomics and culture.</title>
        <authorList>
            <person name="Gilroy R."/>
            <person name="Ravi A."/>
            <person name="Getino M."/>
            <person name="Pursley I."/>
            <person name="Horton D.L."/>
            <person name="Alikhan N.F."/>
            <person name="Baker D."/>
            <person name="Gharbi K."/>
            <person name="Hall N."/>
            <person name="Watson M."/>
            <person name="Adriaenssens E.M."/>
            <person name="Foster-Nyarko E."/>
            <person name="Jarju S."/>
            <person name="Secka A."/>
            <person name="Antonio M."/>
            <person name="Oren A."/>
            <person name="Chaudhuri R.R."/>
            <person name="La Ragione R."/>
            <person name="Hildebrand F."/>
            <person name="Pallen M.J."/>
        </authorList>
    </citation>
    <scope>NUCLEOTIDE SEQUENCE</scope>
    <source>
        <strain evidence="2">ChiHecec3B27-8219</strain>
    </source>
</reference>
<reference evidence="2" key="2">
    <citation type="submission" date="2021-04" db="EMBL/GenBank/DDBJ databases">
        <authorList>
            <person name="Gilroy R."/>
        </authorList>
    </citation>
    <scope>NUCLEOTIDE SEQUENCE</scope>
    <source>
        <strain evidence="2">ChiHecec3B27-8219</strain>
    </source>
</reference>
<keyword evidence="1" id="KW-0732">Signal</keyword>
<dbReference type="EMBL" id="DXBE01000057">
    <property type="protein sequence ID" value="HIZ69774.1"/>
    <property type="molecule type" value="Genomic_DNA"/>
</dbReference>